<dbReference type="SUPFAM" id="SSF51735">
    <property type="entry name" value="NAD(P)-binding Rossmann-fold domains"/>
    <property type="match status" value="1"/>
</dbReference>
<comment type="catalytic activity">
    <reaction evidence="7">
        <text>sn-glycerol 3-phosphate + NAD(+) = dihydroxyacetone phosphate + NADH + H(+)</text>
        <dbReference type="Rhea" id="RHEA:11092"/>
        <dbReference type="ChEBI" id="CHEBI:15378"/>
        <dbReference type="ChEBI" id="CHEBI:57540"/>
        <dbReference type="ChEBI" id="CHEBI:57597"/>
        <dbReference type="ChEBI" id="CHEBI:57642"/>
        <dbReference type="ChEBI" id="CHEBI:57945"/>
        <dbReference type="EC" id="1.1.1.94"/>
    </reaction>
</comment>
<evidence type="ECO:0000313" key="12">
    <source>
        <dbReference type="EMBL" id="MFC7422303.1"/>
    </source>
</evidence>
<gene>
    <name evidence="7" type="primary">gpsA</name>
    <name evidence="12" type="ORF">ACFQNF_20795</name>
</gene>
<feature type="binding site" evidence="7">
    <location>
        <position position="103"/>
    </location>
    <ligand>
        <name>NADPH</name>
        <dbReference type="ChEBI" id="CHEBI:57783"/>
    </ligand>
</feature>
<feature type="binding site" evidence="7">
    <location>
        <position position="10"/>
    </location>
    <ligand>
        <name>NADPH</name>
        <dbReference type="ChEBI" id="CHEBI:57783"/>
    </ligand>
</feature>
<keyword evidence="7" id="KW-0521">NADP</keyword>
<comment type="catalytic activity">
    <reaction evidence="7 9">
        <text>sn-glycerol 3-phosphate + NADP(+) = dihydroxyacetone phosphate + NADPH + H(+)</text>
        <dbReference type="Rhea" id="RHEA:11096"/>
        <dbReference type="ChEBI" id="CHEBI:15378"/>
        <dbReference type="ChEBI" id="CHEBI:57597"/>
        <dbReference type="ChEBI" id="CHEBI:57642"/>
        <dbReference type="ChEBI" id="CHEBI:57783"/>
        <dbReference type="ChEBI" id="CHEBI:58349"/>
        <dbReference type="EC" id="1.1.1.94"/>
    </reaction>
</comment>
<comment type="similarity">
    <text evidence="1 7 8">Belongs to the NAD-dependent glycerol-3-phosphate dehydrogenase family.</text>
</comment>
<feature type="binding site" evidence="7">
    <location>
        <position position="250"/>
    </location>
    <ligand>
        <name>sn-glycerol 3-phosphate</name>
        <dbReference type="ChEBI" id="CHEBI:57597"/>
    </ligand>
</feature>
<comment type="pathway">
    <text evidence="7">Membrane lipid metabolism; glycerophospholipid metabolism.</text>
</comment>
<name>A0ABW2R3D7_9NEIS</name>
<dbReference type="Gene3D" id="3.40.50.720">
    <property type="entry name" value="NAD(P)-binding Rossmann-like Domain"/>
    <property type="match status" value="1"/>
</dbReference>
<evidence type="ECO:0000259" key="10">
    <source>
        <dbReference type="Pfam" id="PF01210"/>
    </source>
</evidence>
<comment type="subcellular location">
    <subcellularLocation>
        <location evidence="7">Cytoplasm</location>
    </subcellularLocation>
</comment>
<protein>
    <recommendedName>
        <fullName evidence="7">Glycerol-3-phosphate dehydrogenase [NAD(P)+]</fullName>
        <ecNumber evidence="7">1.1.1.94</ecNumber>
    </recommendedName>
    <alternativeName>
        <fullName evidence="7">NAD(P)(+)-dependent glycerol-3-phosphate dehydrogenase</fullName>
    </alternativeName>
    <alternativeName>
        <fullName evidence="7">NAD(P)H-dependent dihydroxyacetone-phosphate reductase</fullName>
    </alternativeName>
</protein>
<dbReference type="EC" id="1.1.1.94" evidence="7"/>
<dbReference type="EMBL" id="JBHTBQ010000047">
    <property type="protein sequence ID" value="MFC7422303.1"/>
    <property type="molecule type" value="Genomic_DNA"/>
</dbReference>
<dbReference type="InterPro" id="IPR011128">
    <property type="entry name" value="G3P_DH_NAD-dep_N"/>
</dbReference>
<dbReference type="PROSITE" id="PS00957">
    <property type="entry name" value="NAD_G3PDH"/>
    <property type="match status" value="1"/>
</dbReference>
<comment type="caution">
    <text evidence="12">The sequence shown here is derived from an EMBL/GenBank/DDBJ whole genome shotgun (WGS) entry which is preliminary data.</text>
</comment>
<keyword evidence="4 7" id="KW-0443">Lipid metabolism</keyword>
<evidence type="ECO:0000259" key="11">
    <source>
        <dbReference type="Pfam" id="PF07479"/>
    </source>
</evidence>
<dbReference type="NCBIfam" id="NF000942">
    <property type="entry name" value="PRK00094.1-4"/>
    <property type="match status" value="1"/>
</dbReference>
<keyword evidence="2 7" id="KW-0444">Lipid biosynthesis</keyword>
<evidence type="ECO:0000256" key="6">
    <source>
        <dbReference type="ARBA" id="ARBA00023264"/>
    </source>
</evidence>
<feature type="binding site" evidence="7">
    <location>
        <position position="187"/>
    </location>
    <ligand>
        <name>sn-glycerol 3-phosphate</name>
        <dbReference type="ChEBI" id="CHEBI:57597"/>
    </ligand>
</feature>
<keyword evidence="6 7" id="KW-1208">Phospholipid metabolism</keyword>
<evidence type="ECO:0000256" key="1">
    <source>
        <dbReference type="ARBA" id="ARBA00011009"/>
    </source>
</evidence>
<dbReference type="InterPro" id="IPR008927">
    <property type="entry name" value="6-PGluconate_DH-like_C_sf"/>
</dbReference>
<dbReference type="SUPFAM" id="SSF48179">
    <property type="entry name" value="6-phosphogluconate dehydrogenase C-terminal domain-like"/>
    <property type="match status" value="1"/>
</dbReference>
<evidence type="ECO:0000256" key="2">
    <source>
        <dbReference type="ARBA" id="ARBA00022516"/>
    </source>
</evidence>
<sequence length="331" mass="35013">MKLAVLGAGSWGTALAIRFADRHQVTLWSRDINQAQEMQDLRANPRYLSDAVFPASLSVTGDLACAVQDAELVLIVTPMSGLRASLKALHNLNCKAAILWACKGLEAGTMLLPHQVAKEEMADAVPRGMLSGPSFAQEVAQGLPAAVTIAASDAQFARHTVKELNTSVLRLYASDDLIGVEIGAAVKNVIAIAAGVCDGLSLGLNARAALLTRGLAEMARFAAALGGKTETMMGLAGIGDLMLTATGDLSRNRRVGLLLAQGLNLDDILKNLGHVAEGVPTAREVLRQANELGIEMPITAAVCKMLFEHMPVQDILSELMGRSPKMESERN</sequence>
<evidence type="ECO:0000313" key="13">
    <source>
        <dbReference type="Proteomes" id="UP001596473"/>
    </source>
</evidence>
<feature type="binding site" evidence="7">
    <location>
        <position position="103"/>
    </location>
    <ligand>
        <name>sn-glycerol 3-phosphate</name>
        <dbReference type="ChEBI" id="CHEBI:57597"/>
    </ligand>
</feature>
<evidence type="ECO:0000256" key="3">
    <source>
        <dbReference type="ARBA" id="ARBA00023002"/>
    </source>
</evidence>
<keyword evidence="5 7" id="KW-0594">Phospholipid biosynthesis</keyword>
<feature type="binding site" evidence="7">
    <location>
        <position position="252"/>
    </location>
    <ligand>
        <name>sn-glycerol 3-phosphate</name>
        <dbReference type="ChEBI" id="CHEBI:57597"/>
    </ligand>
</feature>
<dbReference type="Proteomes" id="UP001596473">
    <property type="component" value="Unassembled WGS sequence"/>
</dbReference>
<feature type="binding site" evidence="7">
    <location>
        <position position="132"/>
    </location>
    <ligand>
        <name>sn-glycerol 3-phosphate</name>
        <dbReference type="ChEBI" id="CHEBI:57597"/>
    </ligand>
</feature>
<keyword evidence="7" id="KW-0963">Cytoplasm</keyword>
<feature type="binding site" evidence="7">
    <location>
        <position position="240"/>
    </location>
    <ligand>
        <name>sn-glycerol 3-phosphate</name>
        <dbReference type="ChEBI" id="CHEBI:57597"/>
    </ligand>
</feature>
<comment type="function">
    <text evidence="7">Catalyzes the reduction of the glycolytic intermediate dihydroxyacetone phosphate (DHAP) to sn-glycerol 3-phosphate (G3P), the key precursor for phospholipid synthesis.</text>
</comment>
<dbReference type="InterPro" id="IPR013328">
    <property type="entry name" value="6PGD_dom2"/>
</dbReference>
<feature type="domain" description="Glycerol-3-phosphate dehydrogenase NAD-dependent N-terminal" evidence="10">
    <location>
        <begin position="2"/>
        <end position="156"/>
    </location>
</feature>
<dbReference type="PRINTS" id="PR00077">
    <property type="entry name" value="GPDHDRGNASE"/>
</dbReference>
<dbReference type="Pfam" id="PF07479">
    <property type="entry name" value="NAD_Gly3P_dh_C"/>
    <property type="match status" value="1"/>
</dbReference>
<feature type="binding site" evidence="7">
    <location>
        <position position="251"/>
    </location>
    <ligand>
        <name>sn-glycerol 3-phosphate</name>
        <dbReference type="ChEBI" id="CHEBI:57597"/>
    </ligand>
</feature>
<dbReference type="InterPro" id="IPR006109">
    <property type="entry name" value="G3P_DH_NAD-dep_C"/>
</dbReference>
<organism evidence="12 13">
    <name type="scientific">Iodobacter arcticus</name>
    <dbReference type="NCBI Taxonomy" id="590593"/>
    <lineage>
        <taxon>Bacteria</taxon>
        <taxon>Pseudomonadati</taxon>
        <taxon>Pseudomonadota</taxon>
        <taxon>Betaproteobacteria</taxon>
        <taxon>Neisseriales</taxon>
        <taxon>Chitinibacteraceae</taxon>
        <taxon>Iodobacter</taxon>
    </lineage>
</organism>
<dbReference type="InterPro" id="IPR036291">
    <property type="entry name" value="NAD(P)-bd_dom_sf"/>
</dbReference>
<keyword evidence="3 7" id="KW-0560">Oxidoreductase</keyword>
<keyword evidence="13" id="KW-1185">Reference proteome</keyword>
<feature type="binding site" evidence="7">
    <location>
        <position position="275"/>
    </location>
    <ligand>
        <name>NADPH</name>
        <dbReference type="ChEBI" id="CHEBI:57783"/>
    </ligand>
</feature>
<feature type="binding site" evidence="7">
    <location>
        <position position="30"/>
    </location>
    <ligand>
        <name>NADPH</name>
        <dbReference type="ChEBI" id="CHEBI:57783"/>
    </ligand>
</feature>
<feature type="binding site" evidence="7">
    <location>
        <position position="251"/>
    </location>
    <ligand>
        <name>NADPH</name>
        <dbReference type="ChEBI" id="CHEBI:57783"/>
    </ligand>
</feature>
<evidence type="ECO:0000256" key="5">
    <source>
        <dbReference type="ARBA" id="ARBA00023209"/>
    </source>
</evidence>
<evidence type="ECO:0000256" key="8">
    <source>
        <dbReference type="RuleBase" id="RU000437"/>
    </source>
</evidence>
<dbReference type="NCBIfam" id="NF000940">
    <property type="entry name" value="PRK00094.1-2"/>
    <property type="match status" value="1"/>
</dbReference>
<feature type="binding site" evidence="7">
    <location>
        <position position="136"/>
    </location>
    <ligand>
        <name>NADPH</name>
        <dbReference type="ChEBI" id="CHEBI:57783"/>
    </ligand>
</feature>
<dbReference type="PIRSF" id="PIRSF000114">
    <property type="entry name" value="Glycerol-3-P_dh"/>
    <property type="match status" value="1"/>
</dbReference>
<proteinExistence type="inferred from homology"/>
<evidence type="ECO:0000256" key="4">
    <source>
        <dbReference type="ARBA" id="ARBA00023098"/>
    </source>
</evidence>
<evidence type="ECO:0000256" key="7">
    <source>
        <dbReference type="HAMAP-Rule" id="MF_00394"/>
    </source>
</evidence>
<dbReference type="RefSeq" id="WP_380190332.1">
    <property type="nucleotide sequence ID" value="NZ_JBHTBQ010000047.1"/>
</dbReference>
<dbReference type="PANTHER" id="PTHR11728">
    <property type="entry name" value="GLYCEROL-3-PHOSPHATE DEHYDROGENASE"/>
    <property type="match status" value="1"/>
</dbReference>
<dbReference type="GO" id="GO:0047952">
    <property type="term" value="F:glycerol-3-phosphate dehydrogenase [NAD(P)+] activity"/>
    <property type="evidence" value="ECO:0007669"/>
    <property type="project" value="UniProtKB-EC"/>
</dbReference>
<feature type="binding site" evidence="7">
    <location>
        <position position="47"/>
    </location>
    <ligand>
        <name>NADPH</name>
        <dbReference type="ChEBI" id="CHEBI:57783"/>
    </ligand>
</feature>
<dbReference type="Pfam" id="PF01210">
    <property type="entry name" value="NAD_Gly3P_dh_N"/>
    <property type="match status" value="1"/>
</dbReference>
<comment type="caution">
    <text evidence="7">Lacks conserved residue(s) required for the propagation of feature annotation.</text>
</comment>
<feature type="binding site" evidence="7">
    <location>
        <position position="134"/>
    </location>
    <ligand>
        <name>sn-glycerol 3-phosphate</name>
        <dbReference type="ChEBI" id="CHEBI:57597"/>
    </ligand>
</feature>
<feature type="binding site" evidence="7">
    <location>
        <position position="11"/>
    </location>
    <ligand>
        <name>NADPH</name>
        <dbReference type="ChEBI" id="CHEBI:57783"/>
    </ligand>
</feature>
<accession>A0ABW2R3D7</accession>
<dbReference type="PANTHER" id="PTHR11728:SF1">
    <property type="entry name" value="GLYCEROL-3-PHOSPHATE DEHYDROGENASE [NAD(+)] 2, CHLOROPLASTIC"/>
    <property type="match status" value="1"/>
</dbReference>
<reference evidence="13" key="1">
    <citation type="journal article" date="2019" name="Int. J. Syst. Evol. Microbiol.">
        <title>The Global Catalogue of Microorganisms (GCM) 10K type strain sequencing project: providing services to taxonomists for standard genome sequencing and annotation.</title>
        <authorList>
            <consortium name="The Broad Institute Genomics Platform"/>
            <consortium name="The Broad Institute Genome Sequencing Center for Infectious Disease"/>
            <person name="Wu L."/>
            <person name="Ma J."/>
        </authorList>
    </citation>
    <scope>NUCLEOTIDE SEQUENCE [LARGE SCALE GENOMIC DNA]</scope>
    <source>
        <strain evidence="13">CCUG 62945</strain>
    </source>
</reference>
<dbReference type="Gene3D" id="1.10.1040.10">
    <property type="entry name" value="N-(1-d-carboxylethyl)-l-norvaline Dehydrogenase, domain 2"/>
    <property type="match status" value="1"/>
</dbReference>
<feature type="active site" description="Proton acceptor" evidence="7">
    <location>
        <position position="187"/>
    </location>
</feature>
<keyword evidence="7 8" id="KW-0520">NAD</keyword>
<dbReference type="HAMAP" id="MF_00394">
    <property type="entry name" value="NAD_Glyc3P_dehydrog"/>
    <property type="match status" value="1"/>
</dbReference>
<dbReference type="InterPro" id="IPR006168">
    <property type="entry name" value="G3P_DH_NAD-dep"/>
</dbReference>
<keyword evidence="7" id="KW-0547">Nucleotide-binding</keyword>
<evidence type="ECO:0000256" key="9">
    <source>
        <dbReference type="RuleBase" id="RU000439"/>
    </source>
</evidence>
<feature type="binding site" evidence="7">
    <location>
        <position position="277"/>
    </location>
    <ligand>
        <name>NADPH</name>
        <dbReference type="ChEBI" id="CHEBI:57783"/>
    </ligand>
</feature>
<feature type="domain" description="Glycerol-3-phosphate dehydrogenase NAD-dependent C-terminal" evidence="11">
    <location>
        <begin position="176"/>
        <end position="316"/>
    </location>
</feature>